<reference evidence="5" key="1">
    <citation type="journal article" date="2019" name="Int. J. Syst. Evol. Microbiol.">
        <title>The Global Catalogue of Microorganisms (GCM) 10K type strain sequencing project: providing services to taxonomists for standard genome sequencing and annotation.</title>
        <authorList>
            <consortium name="The Broad Institute Genomics Platform"/>
            <consortium name="The Broad Institute Genome Sequencing Center for Infectious Disease"/>
            <person name="Wu L."/>
            <person name="Ma J."/>
        </authorList>
    </citation>
    <scope>NUCLEOTIDE SEQUENCE [LARGE SCALE GENOMIC DNA]</scope>
    <source>
        <strain evidence="5">CCM 8778</strain>
    </source>
</reference>
<gene>
    <name evidence="4" type="ORF">GCM10007363_16440</name>
</gene>
<dbReference type="Gene3D" id="3.40.50.2000">
    <property type="entry name" value="Glycogen Phosphorylase B"/>
    <property type="match status" value="2"/>
</dbReference>
<feature type="region of interest" description="Disordered" evidence="1">
    <location>
        <begin position="394"/>
        <end position="413"/>
    </location>
</feature>
<keyword evidence="4" id="KW-0808">Transferase</keyword>
<dbReference type="InterPro" id="IPR050194">
    <property type="entry name" value="Glycosyltransferase_grp1"/>
</dbReference>
<accession>A0ABQ2AMT3</accession>
<dbReference type="EMBL" id="BMDE01000004">
    <property type="protein sequence ID" value="GGH92953.1"/>
    <property type="molecule type" value="Genomic_DNA"/>
</dbReference>
<dbReference type="Proteomes" id="UP000655550">
    <property type="component" value="Unassembled WGS sequence"/>
</dbReference>
<name>A0ABQ2AMT3_9PSED</name>
<protein>
    <submittedName>
        <fullName evidence="4">Glycosyl transferase</fullName>
    </submittedName>
</protein>
<keyword evidence="5" id="KW-1185">Reference proteome</keyword>
<evidence type="ECO:0000259" key="3">
    <source>
        <dbReference type="Pfam" id="PF13439"/>
    </source>
</evidence>
<feature type="domain" description="Glycosyl transferase family 1" evidence="2">
    <location>
        <begin position="203"/>
        <end position="364"/>
    </location>
</feature>
<dbReference type="Pfam" id="PF00534">
    <property type="entry name" value="Glycos_transf_1"/>
    <property type="match status" value="1"/>
</dbReference>
<sequence>MPGLQTAGMPDTSLHIALVSETFAPQVNGVAHTLQQLYRGLQARGHHLQLVRPRQPGEAACADRNLLLTRGWPLPGYPGLQWGHSARGKLLRQWRRVRPDVLYIATEGPLGWSALQAARQLQIPVVSGYHTNFQQYLDHYGLGLLERLLMHYLRCFHERCQATLVPSPFQHTELTRRGFHNLHLLGRGVDAQLFHPARRCHSLRQQWGVAEDELVVLYVGRLAAEKNLALLGRTFASLQQHAGQRRLRLVVVGDGPQAGQWRRQWPQAVFCGVKQGEELARHYASADLFVFPSLSETFGNVVLEALASGLAVIAYDQAAAAQYIRHGYNGVLAMPGDERGFIEAAGWLLDDGESRRRMRLNARREASQCGWPQIVEQFEALLRQATQNTLNTRQVAQRPAAGTLSRATSAPRD</sequence>
<dbReference type="Pfam" id="PF13439">
    <property type="entry name" value="Glyco_transf_4"/>
    <property type="match status" value="1"/>
</dbReference>
<evidence type="ECO:0000313" key="5">
    <source>
        <dbReference type="Proteomes" id="UP000655550"/>
    </source>
</evidence>
<dbReference type="PANTHER" id="PTHR45947">
    <property type="entry name" value="SULFOQUINOVOSYL TRANSFERASE SQD2"/>
    <property type="match status" value="1"/>
</dbReference>
<organism evidence="4 5">
    <name type="scientific">Pseudomonas fluvialis</name>
    <dbReference type="NCBI Taxonomy" id="1793966"/>
    <lineage>
        <taxon>Bacteria</taxon>
        <taxon>Pseudomonadati</taxon>
        <taxon>Pseudomonadota</taxon>
        <taxon>Gammaproteobacteria</taxon>
        <taxon>Pseudomonadales</taxon>
        <taxon>Pseudomonadaceae</taxon>
        <taxon>Pseudomonas</taxon>
    </lineage>
</organism>
<dbReference type="InterPro" id="IPR001296">
    <property type="entry name" value="Glyco_trans_1"/>
</dbReference>
<comment type="caution">
    <text evidence="4">The sequence shown here is derived from an EMBL/GenBank/DDBJ whole genome shotgun (WGS) entry which is preliminary data.</text>
</comment>
<dbReference type="GO" id="GO:0016740">
    <property type="term" value="F:transferase activity"/>
    <property type="evidence" value="ECO:0007669"/>
    <property type="project" value="UniProtKB-KW"/>
</dbReference>
<dbReference type="InterPro" id="IPR028098">
    <property type="entry name" value="Glyco_trans_4-like_N"/>
</dbReference>
<evidence type="ECO:0000256" key="1">
    <source>
        <dbReference type="SAM" id="MobiDB-lite"/>
    </source>
</evidence>
<evidence type="ECO:0000259" key="2">
    <source>
        <dbReference type="Pfam" id="PF00534"/>
    </source>
</evidence>
<dbReference type="CDD" id="cd03814">
    <property type="entry name" value="GT4-like"/>
    <property type="match status" value="1"/>
</dbReference>
<proteinExistence type="predicted"/>
<feature type="domain" description="Glycosyltransferase subfamily 4-like N-terminal" evidence="3">
    <location>
        <begin position="27"/>
        <end position="192"/>
    </location>
</feature>
<dbReference type="PANTHER" id="PTHR45947:SF3">
    <property type="entry name" value="SULFOQUINOVOSYL TRANSFERASE SQD2"/>
    <property type="match status" value="1"/>
</dbReference>
<evidence type="ECO:0000313" key="4">
    <source>
        <dbReference type="EMBL" id="GGH92953.1"/>
    </source>
</evidence>
<dbReference type="SUPFAM" id="SSF53756">
    <property type="entry name" value="UDP-Glycosyltransferase/glycogen phosphorylase"/>
    <property type="match status" value="1"/>
</dbReference>